<sequence length="351" mass="40864">MKKIKDLYHKNIVINRVGRLGINIRNYPLQDYEKSCSIRKILDVWNCEKLSKDMKMYLEDSSPDGALYGILHWIKKYAGISKKLNFYVEHGLYFGDLVRENAVDSIYDGVITFSKHRAKIINEKSDKRVFTIGPYIHYADDYYGLEEFKKIKAKLGKTLLFFPPHSIKGHDAKYDISSIVTRLKEFKTEYNTIMVCMYYKDVQRGLHKEFENEDFFVVTAGHFYDYNFLSRLKSIIKLSDHTASMAIGTHIGYCLQLDKSHEIINKDSSITIPDDTNKLFSSIKESEIENRGPNYLKTFTEDEETILNAFFNMGSIITIEQQKISDKYWGLSEIKSKLDLKKELLGNDDGY</sequence>
<dbReference type="RefSeq" id="WP_344911555.1">
    <property type="nucleotide sequence ID" value="NZ_BAABDL010000071.1"/>
</dbReference>
<comment type="caution">
    <text evidence="1">The sequence shown here is derived from an EMBL/GenBank/DDBJ whole genome shotgun (WGS) entry which is preliminary data.</text>
</comment>
<dbReference type="Proteomes" id="UP001501734">
    <property type="component" value="Unassembled WGS sequence"/>
</dbReference>
<protein>
    <submittedName>
        <fullName evidence="1">Uncharacterized protein</fullName>
    </submittedName>
</protein>
<accession>A0ABP7VJM9</accession>
<reference evidence="2" key="1">
    <citation type="journal article" date="2019" name="Int. J. Syst. Evol. Microbiol.">
        <title>The Global Catalogue of Microorganisms (GCM) 10K type strain sequencing project: providing services to taxonomists for standard genome sequencing and annotation.</title>
        <authorList>
            <consortium name="The Broad Institute Genomics Platform"/>
            <consortium name="The Broad Institute Genome Sequencing Center for Infectious Disease"/>
            <person name="Wu L."/>
            <person name="Ma J."/>
        </authorList>
    </citation>
    <scope>NUCLEOTIDE SEQUENCE [LARGE SCALE GENOMIC DNA]</scope>
    <source>
        <strain evidence="2">JCM 17250</strain>
    </source>
</reference>
<gene>
    <name evidence="1" type="ORF">GCM10022410_13320</name>
</gene>
<proteinExistence type="predicted"/>
<name>A0ABP7VJM9_9BACI</name>
<evidence type="ECO:0000313" key="2">
    <source>
        <dbReference type="Proteomes" id="UP001501734"/>
    </source>
</evidence>
<dbReference type="EMBL" id="BAABDL010000071">
    <property type="protein sequence ID" value="GAA4068738.1"/>
    <property type="molecule type" value="Genomic_DNA"/>
</dbReference>
<evidence type="ECO:0000313" key="1">
    <source>
        <dbReference type="EMBL" id="GAA4068738.1"/>
    </source>
</evidence>
<keyword evidence="2" id="KW-1185">Reference proteome</keyword>
<organism evidence="1 2">
    <name type="scientific">Amphibacillus indicireducens</name>
    <dbReference type="NCBI Taxonomy" id="1076330"/>
    <lineage>
        <taxon>Bacteria</taxon>
        <taxon>Bacillati</taxon>
        <taxon>Bacillota</taxon>
        <taxon>Bacilli</taxon>
        <taxon>Bacillales</taxon>
        <taxon>Bacillaceae</taxon>
        <taxon>Amphibacillus</taxon>
    </lineage>
</organism>